<evidence type="ECO:0000259" key="8">
    <source>
        <dbReference type="Pfam" id="PF00229"/>
    </source>
</evidence>
<name>A0AAD9IYN7_9ANNE</name>
<dbReference type="GO" id="GO:0005615">
    <property type="term" value="C:extracellular space"/>
    <property type="evidence" value="ECO:0007669"/>
    <property type="project" value="UniProtKB-KW"/>
</dbReference>
<dbReference type="AlphaFoldDB" id="A0AAD9IYN7"/>
<dbReference type="InterPro" id="IPR021184">
    <property type="entry name" value="TNF_CS"/>
</dbReference>
<dbReference type="SUPFAM" id="SSF49842">
    <property type="entry name" value="TNF-like"/>
    <property type="match status" value="1"/>
</dbReference>
<evidence type="ECO:0000256" key="5">
    <source>
        <dbReference type="ARBA" id="ARBA00023157"/>
    </source>
</evidence>
<keyword evidence="7" id="KW-0472">Membrane</keyword>
<keyword evidence="10" id="KW-1185">Reference proteome</keyword>
<dbReference type="GO" id="GO:0006955">
    <property type="term" value="P:immune response"/>
    <property type="evidence" value="ECO:0007669"/>
    <property type="project" value="InterPro"/>
</dbReference>
<dbReference type="PROSITE" id="PS00251">
    <property type="entry name" value="THD_1"/>
    <property type="match status" value="1"/>
</dbReference>
<dbReference type="EMBL" id="JAODUP010000921">
    <property type="protein sequence ID" value="KAK2142725.1"/>
    <property type="molecule type" value="Genomic_DNA"/>
</dbReference>
<evidence type="ECO:0000256" key="7">
    <source>
        <dbReference type="SAM" id="Phobius"/>
    </source>
</evidence>
<evidence type="ECO:0000256" key="2">
    <source>
        <dbReference type="ARBA" id="ARBA00008670"/>
    </source>
</evidence>
<keyword evidence="3" id="KW-0202">Cytokine</keyword>
<dbReference type="GO" id="GO:0005164">
    <property type="term" value="F:tumor necrosis factor receptor binding"/>
    <property type="evidence" value="ECO:0007669"/>
    <property type="project" value="InterPro"/>
</dbReference>
<evidence type="ECO:0000256" key="1">
    <source>
        <dbReference type="ARBA" id="ARBA00004613"/>
    </source>
</evidence>
<dbReference type="GO" id="GO:0016020">
    <property type="term" value="C:membrane"/>
    <property type="evidence" value="ECO:0007669"/>
    <property type="project" value="InterPro"/>
</dbReference>
<proteinExistence type="inferred from homology"/>
<comment type="subcellular location">
    <subcellularLocation>
        <location evidence="1">Secreted</location>
    </subcellularLocation>
</comment>
<comment type="similarity">
    <text evidence="2">Belongs to the tumor necrosis factor family.</text>
</comment>
<dbReference type="GO" id="GO:0005125">
    <property type="term" value="F:cytokine activity"/>
    <property type="evidence" value="ECO:0007669"/>
    <property type="project" value="UniProtKB-KW"/>
</dbReference>
<dbReference type="PANTHER" id="PTHR15151">
    <property type="entry name" value="PROTEIN EIGER"/>
    <property type="match status" value="1"/>
</dbReference>
<evidence type="ECO:0000256" key="6">
    <source>
        <dbReference type="ARBA" id="ARBA00023180"/>
    </source>
</evidence>
<dbReference type="InterPro" id="IPR051748">
    <property type="entry name" value="TNF_Ligand_Superfamily"/>
</dbReference>
<dbReference type="PANTHER" id="PTHR15151:SF24">
    <property type="entry name" value="A PROLIFERATION-INDUCING LIGAND-LIKE PROTEIN-RELATED"/>
    <property type="match status" value="1"/>
</dbReference>
<reference evidence="9" key="1">
    <citation type="journal article" date="2023" name="Mol. Biol. Evol.">
        <title>Third-Generation Sequencing Reveals the Adaptive Role of the Epigenome in Three Deep-Sea Polychaetes.</title>
        <authorList>
            <person name="Perez M."/>
            <person name="Aroh O."/>
            <person name="Sun Y."/>
            <person name="Lan Y."/>
            <person name="Juniper S.K."/>
            <person name="Young C.R."/>
            <person name="Angers B."/>
            <person name="Qian P.Y."/>
        </authorList>
    </citation>
    <scope>NUCLEOTIDE SEQUENCE</scope>
    <source>
        <strain evidence="9">P08H-3</strain>
    </source>
</reference>
<feature type="transmembrane region" description="Helical" evidence="7">
    <location>
        <begin position="37"/>
        <end position="57"/>
    </location>
</feature>
<protein>
    <recommendedName>
        <fullName evidence="8">THD domain-containing protein</fullName>
    </recommendedName>
</protein>
<sequence>MIKQRSAEYIYKPEDVPRHPEPEYSDYSVRHNILTNYAVLAILTALLLVSVSWNAYLSVNQTKLSERISALDVSQQRLVGEISHKHVGFMDVDSTANSLDEVFGGLSPSIGIMTDHGLNPKEQIYNIWKPMNWNNKKLFRYNATSGKVKVRSRGLYLIYSQMLFHSPASRRSYGIHINDETKPFVEALAYEYSHFSNPRQKRNVNNQGLVDSYAGIERTSEFNHTEHSAGKQFRHKRSPSAIYSQCSTTAVAYLKKNDQIFLKSLEFSSIIIPKPYLTFWGLVKL</sequence>
<keyword evidence="4" id="KW-0964">Secreted</keyword>
<evidence type="ECO:0000256" key="4">
    <source>
        <dbReference type="ARBA" id="ARBA00022525"/>
    </source>
</evidence>
<dbReference type="InterPro" id="IPR008983">
    <property type="entry name" value="Tumour_necrosis_fac-like_dom"/>
</dbReference>
<gene>
    <name evidence="9" type="ORF">LSH36_921g00051</name>
</gene>
<dbReference type="Proteomes" id="UP001208570">
    <property type="component" value="Unassembled WGS sequence"/>
</dbReference>
<keyword evidence="6" id="KW-0325">Glycoprotein</keyword>
<keyword evidence="7" id="KW-1133">Transmembrane helix</keyword>
<dbReference type="Gene3D" id="2.60.120.40">
    <property type="match status" value="1"/>
</dbReference>
<dbReference type="Pfam" id="PF00229">
    <property type="entry name" value="TNF"/>
    <property type="match status" value="1"/>
</dbReference>
<keyword evidence="5" id="KW-1015">Disulfide bond</keyword>
<comment type="caution">
    <text evidence="9">The sequence shown here is derived from an EMBL/GenBank/DDBJ whole genome shotgun (WGS) entry which is preliminary data.</text>
</comment>
<dbReference type="InterPro" id="IPR006052">
    <property type="entry name" value="TNF_dom"/>
</dbReference>
<accession>A0AAD9IYN7</accession>
<organism evidence="9 10">
    <name type="scientific">Paralvinella palmiformis</name>
    <dbReference type="NCBI Taxonomy" id="53620"/>
    <lineage>
        <taxon>Eukaryota</taxon>
        <taxon>Metazoa</taxon>
        <taxon>Spiralia</taxon>
        <taxon>Lophotrochozoa</taxon>
        <taxon>Annelida</taxon>
        <taxon>Polychaeta</taxon>
        <taxon>Sedentaria</taxon>
        <taxon>Canalipalpata</taxon>
        <taxon>Terebellida</taxon>
        <taxon>Terebelliformia</taxon>
        <taxon>Alvinellidae</taxon>
        <taxon>Paralvinella</taxon>
    </lineage>
</organism>
<keyword evidence="7" id="KW-0812">Transmembrane</keyword>
<feature type="domain" description="THD" evidence="8">
    <location>
        <begin position="132"/>
        <end position="285"/>
    </location>
</feature>
<evidence type="ECO:0000256" key="3">
    <source>
        <dbReference type="ARBA" id="ARBA00022514"/>
    </source>
</evidence>
<evidence type="ECO:0000313" key="9">
    <source>
        <dbReference type="EMBL" id="KAK2142725.1"/>
    </source>
</evidence>
<evidence type="ECO:0000313" key="10">
    <source>
        <dbReference type="Proteomes" id="UP001208570"/>
    </source>
</evidence>